<comment type="function">
    <text evidence="4">Mediates the endoplasmic reticulum-associated degradation (ERAD) of inositol 1,4,5-trisphosphate receptors (IP3Rs). Involved in regulation of cellular cholesterol homeostasis by regulation the SREBP signaling pathway.</text>
</comment>
<dbReference type="Ensembl" id="ENSSDAT00000026257.1">
    <property type="protein sequence ID" value="ENSSDAP00000022967.1"/>
    <property type="gene ID" value="ENSSDAG00000020899.1"/>
</dbReference>
<dbReference type="PANTHER" id="PTHR15351:SF4">
    <property type="entry name" value="ERLIN-2"/>
    <property type="match status" value="1"/>
</dbReference>
<feature type="signal peptide" evidence="5">
    <location>
        <begin position="1"/>
        <end position="25"/>
    </location>
</feature>
<organism evidence="6 7">
    <name type="scientific">Spermophilus dauricus</name>
    <name type="common">Daurian ground squirrel</name>
    <dbReference type="NCBI Taxonomy" id="99837"/>
    <lineage>
        <taxon>Eukaryota</taxon>
        <taxon>Metazoa</taxon>
        <taxon>Chordata</taxon>
        <taxon>Craniata</taxon>
        <taxon>Vertebrata</taxon>
        <taxon>Euteleostomi</taxon>
        <taxon>Mammalia</taxon>
        <taxon>Eutheria</taxon>
        <taxon>Euarchontoglires</taxon>
        <taxon>Glires</taxon>
        <taxon>Rodentia</taxon>
        <taxon>Sciuromorpha</taxon>
        <taxon>Sciuridae</taxon>
        <taxon>Xerinae</taxon>
        <taxon>Marmotini</taxon>
        <taxon>Spermophilus</taxon>
    </lineage>
</organism>
<dbReference type="GO" id="GO:0015485">
    <property type="term" value="F:cholesterol binding"/>
    <property type="evidence" value="ECO:0007669"/>
    <property type="project" value="TreeGrafter"/>
</dbReference>
<keyword evidence="3" id="KW-0472">Membrane</keyword>
<name>A0A8C9QEK6_SPEDA</name>
<evidence type="ECO:0000256" key="3">
    <source>
        <dbReference type="ARBA" id="ARBA00023136"/>
    </source>
</evidence>
<keyword evidence="4" id="KW-0256">Endoplasmic reticulum</keyword>
<dbReference type="Proteomes" id="UP000694422">
    <property type="component" value="Unplaced"/>
</dbReference>
<evidence type="ECO:0000256" key="4">
    <source>
        <dbReference type="RuleBase" id="RU369041"/>
    </source>
</evidence>
<keyword evidence="4" id="KW-1207">Sterol metabolism</keyword>
<comment type="subcellular location">
    <subcellularLocation>
        <location evidence="4">Endoplasmic reticulum membrane</location>
        <topology evidence="4">Single-pass type II membrane protein</topology>
    </subcellularLocation>
    <subcellularLocation>
        <location evidence="1">Membrane</location>
        <topology evidence="1">Single-pass membrane protein</topology>
    </subcellularLocation>
</comment>
<comment type="similarity">
    <text evidence="2 4">Belongs to the band 7/mec-2 family.</text>
</comment>
<dbReference type="GO" id="GO:0008203">
    <property type="term" value="P:cholesterol metabolic process"/>
    <property type="evidence" value="ECO:0007669"/>
    <property type="project" value="UniProtKB-UniRule"/>
</dbReference>
<evidence type="ECO:0000256" key="1">
    <source>
        <dbReference type="ARBA" id="ARBA00004167"/>
    </source>
</evidence>
<keyword evidence="4" id="KW-0753">Steroid metabolism</keyword>
<keyword evidence="7" id="KW-1185">Reference proteome</keyword>
<dbReference type="GO" id="GO:0032933">
    <property type="term" value="P:SREBP signaling pathway"/>
    <property type="evidence" value="ECO:0007669"/>
    <property type="project" value="TreeGrafter"/>
</dbReference>
<keyword evidence="5" id="KW-0732">Signal</keyword>
<evidence type="ECO:0000256" key="2">
    <source>
        <dbReference type="ARBA" id="ARBA00008164"/>
    </source>
</evidence>
<keyword evidence="4" id="KW-0325">Glycoprotein</keyword>
<keyword evidence="4" id="KW-0443">Lipid metabolism</keyword>
<reference evidence="6" key="1">
    <citation type="submission" date="2025-08" db="UniProtKB">
        <authorList>
            <consortium name="Ensembl"/>
        </authorList>
    </citation>
    <scope>IDENTIFICATION</scope>
</reference>
<evidence type="ECO:0000313" key="7">
    <source>
        <dbReference type="Proteomes" id="UP000694422"/>
    </source>
</evidence>
<dbReference type="InterPro" id="IPR033294">
    <property type="entry name" value="Erlin1/2"/>
</dbReference>
<evidence type="ECO:0000313" key="6">
    <source>
        <dbReference type="Ensembl" id="ENSSDAP00000022967.1"/>
    </source>
</evidence>
<feature type="chain" id="PRO_5034927221" description="Erlin" evidence="5">
    <location>
        <begin position="26"/>
        <end position="69"/>
    </location>
</feature>
<keyword evidence="4" id="KW-0812">Transmembrane</keyword>
<evidence type="ECO:0000256" key="5">
    <source>
        <dbReference type="SAM" id="SignalP"/>
    </source>
</evidence>
<dbReference type="GO" id="GO:0031625">
    <property type="term" value="F:ubiquitin protein ligase binding"/>
    <property type="evidence" value="ECO:0007669"/>
    <property type="project" value="InterPro"/>
</dbReference>
<keyword evidence="4" id="KW-0153">Cholesterol metabolism</keyword>
<dbReference type="AlphaFoldDB" id="A0A8C9QEK6"/>
<accession>A0A8C9QEK6</accession>
<dbReference type="PANTHER" id="PTHR15351">
    <property type="entry name" value="ERLIN (ER LIPID RAFT ASSOCIATED PROTEIN) HOMOLOG"/>
    <property type="match status" value="1"/>
</dbReference>
<protein>
    <recommendedName>
        <fullName evidence="4">Erlin</fullName>
        <shortName evidence="4">SPFH domain-containing protein</shortName>
    </recommendedName>
    <alternativeName>
        <fullName evidence="4">Endoplasmic reticulum lipid raft-associated protein</fullName>
    </alternativeName>
    <alternativeName>
        <fullName evidence="4">Stomatin-prohibitin-flotillin-HflC/K domain-containing protein</fullName>
    </alternativeName>
</protein>
<sequence length="69" mass="7328">MAQLGAVVAVASSFFCASLFSAVHKIEEGHIGVYYRGGALLTSTSGPEMQIKTTVSFHLTLKSLIIVNK</sequence>
<proteinExistence type="inferred from homology"/>
<keyword evidence="4" id="KW-0735">Signal-anchor</keyword>
<reference evidence="6" key="2">
    <citation type="submission" date="2025-09" db="UniProtKB">
        <authorList>
            <consortium name="Ensembl"/>
        </authorList>
    </citation>
    <scope>IDENTIFICATION</scope>
</reference>
<dbReference type="GO" id="GO:0005789">
    <property type="term" value="C:endoplasmic reticulum membrane"/>
    <property type="evidence" value="ECO:0007669"/>
    <property type="project" value="UniProtKB-SubCell"/>
</dbReference>